<dbReference type="PROSITE" id="PS50181">
    <property type="entry name" value="FBOX"/>
    <property type="match status" value="1"/>
</dbReference>
<protein>
    <submittedName>
        <fullName evidence="2">F-box protein</fullName>
    </submittedName>
</protein>
<evidence type="ECO:0000313" key="3">
    <source>
        <dbReference type="Proteomes" id="UP000030108"/>
    </source>
</evidence>
<dbReference type="SUPFAM" id="SSF81383">
    <property type="entry name" value="F-box domain"/>
    <property type="match status" value="1"/>
</dbReference>
<dbReference type="InterPro" id="IPR001810">
    <property type="entry name" value="F-box_dom"/>
</dbReference>
<dbReference type="Pfam" id="PF00646">
    <property type="entry name" value="F-box"/>
    <property type="match status" value="1"/>
</dbReference>
<evidence type="ECO:0000259" key="1">
    <source>
        <dbReference type="PROSITE" id="PS50181"/>
    </source>
</evidence>
<accession>X8J2W0</accession>
<evidence type="ECO:0000313" key="2">
    <source>
        <dbReference type="EMBL" id="EUC56345.1"/>
    </source>
</evidence>
<sequence length="160" mass="18529">MSQDIYNQEYLKRLQLADQQATCLILRSESLLVIRTRLHSFWRFMDLPTEVITEVLCNVTPFELLSLSHTCKFLQEMIMRRTAEYIWLTAERNSATYPSYPWADISKPHFAGLLFMMLCTACGNHTANPLDPFLLVRLCSKCCSTEQVAHVFVSPKLTFI</sequence>
<comment type="caution">
    <text evidence="2">The sequence shown here is derived from an EMBL/GenBank/DDBJ whole genome shotgun (WGS) entry which is preliminary data.</text>
</comment>
<dbReference type="EMBL" id="JATN01000322">
    <property type="protein sequence ID" value="EUC56345.1"/>
    <property type="molecule type" value="Genomic_DNA"/>
</dbReference>
<feature type="domain" description="F-box" evidence="1">
    <location>
        <begin position="41"/>
        <end position="90"/>
    </location>
</feature>
<organism evidence="2 3">
    <name type="scientific">Rhizoctonia solani AG-3 Rhs1AP</name>
    <dbReference type="NCBI Taxonomy" id="1086054"/>
    <lineage>
        <taxon>Eukaryota</taxon>
        <taxon>Fungi</taxon>
        <taxon>Dikarya</taxon>
        <taxon>Basidiomycota</taxon>
        <taxon>Agaricomycotina</taxon>
        <taxon>Agaricomycetes</taxon>
        <taxon>Cantharellales</taxon>
        <taxon>Ceratobasidiaceae</taxon>
        <taxon>Rhizoctonia</taxon>
    </lineage>
</organism>
<dbReference type="OrthoDB" id="2322499at2759"/>
<dbReference type="AlphaFoldDB" id="X8J2W0"/>
<name>X8J2W0_9AGAM</name>
<dbReference type="Proteomes" id="UP000030108">
    <property type="component" value="Unassembled WGS sequence"/>
</dbReference>
<gene>
    <name evidence="2" type="ORF">RSOL_173260</name>
</gene>
<proteinExistence type="predicted"/>
<reference evidence="3" key="1">
    <citation type="journal article" date="2014" name="Genome Announc.">
        <title>Draft genome sequence of the plant-pathogenic soil fungus Rhizoctonia solani anastomosis group 3 strain Rhs1AP.</title>
        <authorList>
            <person name="Cubeta M.A."/>
            <person name="Thomas E."/>
            <person name="Dean R.A."/>
            <person name="Jabaji S."/>
            <person name="Neate S.M."/>
            <person name="Tavantzis S."/>
            <person name="Toda T."/>
            <person name="Vilgalys R."/>
            <person name="Bharathan N."/>
            <person name="Fedorova-Abrams N."/>
            <person name="Pakala S.B."/>
            <person name="Pakala S.M."/>
            <person name="Zafar N."/>
            <person name="Joardar V."/>
            <person name="Losada L."/>
            <person name="Nierman W.C."/>
        </authorList>
    </citation>
    <scope>NUCLEOTIDE SEQUENCE [LARGE SCALE GENOMIC DNA]</scope>
    <source>
        <strain evidence="3">AG-3</strain>
    </source>
</reference>
<dbReference type="InterPro" id="IPR036047">
    <property type="entry name" value="F-box-like_dom_sf"/>
</dbReference>